<evidence type="ECO:0000259" key="1">
    <source>
        <dbReference type="Pfam" id="PF13304"/>
    </source>
</evidence>
<dbReference type="PANTHER" id="PTHR43581:SF2">
    <property type="entry name" value="EXCINUCLEASE ATPASE SUBUNIT"/>
    <property type="match status" value="1"/>
</dbReference>
<accession>A0ABR8UY77</accession>
<dbReference type="InterPro" id="IPR003959">
    <property type="entry name" value="ATPase_AAA_core"/>
</dbReference>
<feature type="domain" description="ATPase AAA-type core" evidence="1">
    <location>
        <begin position="24"/>
        <end position="334"/>
    </location>
</feature>
<dbReference type="SUPFAM" id="SSF52540">
    <property type="entry name" value="P-loop containing nucleoside triphosphate hydrolases"/>
    <property type="match status" value="1"/>
</dbReference>
<sequence length="400" mass="43529">MITELRAAGYKPFSTPSTFPLRPLTILLGKNSSGKTAAARLPLLLLSAAARRTRSPEPIPLRSRGLTYGSSSVDLLHGGLAHGAFELGLTIENSRDTPITLDLRAQLAQTLREGVHSFVSKFSALPYVNPIEWNSGPGAPHEQYTDDRVRAFSGIYPEFSDSSMSAMVGLLRDRLEQTYVDLMHLSSIRTPLAAVYEKREIDWQGEATGAEAAYLLSDRDMLLTAVSNWYHRYLGVRVEIASEASSFSLEISTDRTGANLARAGQGLQQVLPVVVYLSGMKTGLLPVDTLVIEEPELHLHPAVHGGIADLAVGAVTRNGAAGQVIVETHSENLVLRVRRHVAEGNLDPSMVNILWFDGDSDGASALQIDIRRDGSVSEWPDGVFSEDLNEVRAIARVARR</sequence>
<gene>
    <name evidence="2" type="ORF">H9640_02860</name>
</gene>
<evidence type="ECO:0000313" key="3">
    <source>
        <dbReference type="Proteomes" id="UP000633601"/>
    </source>
</evidence>
<dbReference type="InterPro" id="IPR051396">
    <property type="entry name" value="Bact_Antivir_Def_Nuclease"/>
</dbReference>
<reference evidence="2 3" key="1">
    <citation type="submission" date="2020-08" db="EMBL/GenBank/DDBJ databases">
        <title>A Genomic Blueprint of the Chicken Gut Microbiome.</title>
        <authorList>
            <person name="Gilroy R."/>
            <person name="Ravi A."/>
            <person name="Getino M."/>
            <person name="Pursley I."/>
            <person name="Horton D.L."/>
            <person name="Alikhan N.-F."/>
            <person name="Baker D."/>
            <person name="Gharbi K."/>
            <person name="Hall N."/>
            <person name="Watson M."/>
            <person name="Adriaenssens E.M."/>
            <person name="Foster-Nyarko E."/>
            <person name="Jarju S."/>
            <person name="Secka A."/>
            <person name="Antonio M."/>
            <person name="Oren A."/>
            <person name="Chaudhuri R."/>
            <person name="La Ragione R.M."/>
            <person name="Hildebrand F."/>
            <person name="Pallen M.J."/>
        </authorList>
    </citation>
    <scope>NUCLEOTIDE SEQUENCE [LARGE SCALE GENOMIC DNA]</scope>
    <source>
        <strain evidence="2 3">Sa2CUA8</strain>
    </source>
</reference>
<dbReference type="Pfam" id="PF13304">
    <property type="entry name" value="AAA_21"/>
    <property type="match status" value="1"/>
</dbReference>
<dbReference type="Proteomes" id="UP000633601">
    <property type="component" value="Unassembled WGS sequence"/>
</dbReference>
<dbReference type="EMBL" id="JACSQE010000002">
    <property type="protein sequence ID" value="MBD7997494.1"/>
    <property type="molecule type" value="Genomic_DNA"/>
</dbReference>
<dbReference type="RefSeq" id="WP_191789239.1">
    <property type="nucleotide sequence ID" value="NZ_JACSQE010000002.1"/>
</dbReference>
<evidence type="ECO:0000313" key="2">
    <source>
        <dbReference type="EMBL" id="MBD7997494.1"/>
    </source>
</evidence>
<name>A0ABR8UY77_9CELL</name>
<keyword evidence="3" id="KW-1185">Reference proteome</keyword>
<organism evidence="2 3">
    <name type="scientific">Oerskovia gallyi</name>
    <dbReference type="NCBI Taxonomy" id="2762226"/>
    <lineage>
        <taxon>Bacteria</taxon>
        <taxon>Bacillati</taxon>
        <taxon>Actinomycetota</taxon>
        <taxon>Actinomycetes</taxon>
        <taxon>Micrococcales</taxon>
        <taxon>Cellulomonadaceae</taxon>
        <taxon>Oerskovia</taxon>
    </lineage>
</organism>
<protein>
    <submittedName>
        <fullName evidence="2">AAA family ATPase</fullName>
    </submittedName>
</protein>
<proteinExistence type="predicted"/>
<dbReference type="InterPro" id="IPR027417">
    <property type="entry name" value="P-loop_NTPase"/>
</dbReference>
<dbReference type="PANTHER" id="PTHR43581">
    <property type="entry name" value="ATP/GTP PHOSPHATASE"/>
    <property type="match status" value="1"/>
</dbReference>
<comment type="caution">
    <text evidence="2">The sequence shown here is derived from an EMBL/GenBank/DDBJ whole genome shotgun (WGS) entry which is preliminary data.</text>
</comment>